<keyword evidence="2" id="KW-0285">Flavoprotein</keyword>
<dbReference type="PRINTS" id="PR00368">
    <property type="entry name" value="FADPNR"/>
</dbReference>
<feature type="domain" description="FAD-dependent oxidoreductase 2 FAD-binding" evidence="5">
    <location>
        <begin position="298"/>
        <end position="494"/>
    </location>
</feature>
<organism evidence="6 7">
    <name type="scientific">Parascedosporium putredinis</name>
    <dbReference type="NCBI Taxonomy" id="1442378"/>
    <lineage>
        <taxon>Eukaryota</taxon>
        <taxon>Fungi</taxon>
        <taxon>Dikarya</taxon>
        <taxon>Ascomycota</taxon>
        <taxon>Pezizomycotina</taxon>
        <taxon>Sordariomycetes</taxon>
        <taxon>Hypocreomycetidae</taxon>
        <taxon>Microascales</taxon>
        <taxon>Microascaceae</taxon>
        <taxon>Parascedosporium</taxon>
    </lineage>
</organism>
<comment type="caution">
    <text evidence="6">The sequence shown here is derived from an EMBL/GenBank/DDBJ whole genome shotgun (WGS) entry which is preliminary data.</text>
</comment>
<keyword evidence="7" id="KW-1185">Reference proteome</keyword>
<dbReference type="SUPFAM" id="SSF56425">
    <property type="entry name" value="Succinate dehydrogenase/fumarate reductase flavoprotein, catalytic domain"/>
    <property type="match status" value="1"/>
</dbReference>
<dbReference type="InterPro" id="IPR027477">
    <property type="entry name" value="Succ_DH/fumarate_Rdtase_cat_sf"/>
</dbReference>
<evidence type="ECO:0000259" key="5">
    <source>
        <dbReference type="Pfam" id="PF00890"/>
    </source>
</evidence>
<dbReference type="InterPro" id="IPR050315">
    <property type="entry name" value="FAD-oxidoreductase_2"/>
</dbReference>
<evidence type="ECO:0000256" key="3">
    <source>
        <dbReference type="ARBA" id="ARBA00022827"/>
    </source>
</evidence>
<reference evidence="6" key="1">
    <citation type="submission" date="2022-11" db="EMBL/GenBank/DDBJ databases">
        <authorList>
            <person name="Scott C."/>
            <person name="Bruce N."/>
        </authorList>
    </citation>
    <scope>NUCLEOTIDE SEQUENCE</scope>
</reference>
<dbReference type="InterPro" id="IPR036188">
    <property type="entry name" value="FAD/NAD-bd_sf"/>
</dbReference>
<feature type="domain" description="FAD-dependent oxidoreductase 2 FAD-binding" evidence="5">
    <location>
        <begin position="36"/>
        <end position="283"/>
    </location>
</feature>
<gene>
    <name evidence="6" type="ORF">PPNO1_LOCUS2965</name>
</gene>
<keyword evidence="3" id="KW-0274">FAD</keyword>
<sequence length="507" mass="55798">MSSKLNRAALALSRRGGPATVIHRFASSAKADHTVDLIVVGSGCAGLTAALVAAKQGLQVLVVEKSNFFGGTTAYSGGGAWIPTNKHQPAVGVVDDSRAKAETYLKSVLGADLYDPQLVDAFLSSGPRMVEWMEENTAVRFKPVLLPDYHEKKPGASAARTILTREFDASVLGRQRLRDLRYTLQGYHAFESMQADPSELGFLTHPFSTVGNFTATTRKFLRYVWDLVRYGKGSVTANGNALIARMIYSCTQNPQSITLWKNSPAVRTIFDADKGHVLGAVIKGKVRWASTAAEPGEWNLRTHLRAARPRRASATVPHFAIDRAKPGSIIVGPDGRRFENESLPYQEFIKKMHDMSMKRCFFIGDKTFVRRYGMGMALAGPLPIRHLVKRGYIIKANTIEELAAKIEVPPEVLRESVAAANERARTGVDNEYHRGETAYDQCYGDVTRGFKNPSLGPCETAPFYALPLHPGNVSTMHGVSVNENAQVLDEAGSRFRDCMPWDSIRIR</sequence>
<dbReference type="EMBL" id="CALLCH030000007">
    <property type="protein sequence ID" value="CAI4213215.1"/>
    <property type="molecule type" value="Genomic_DNA"/>
</dbReference>
<dbReference type="InterPro" id="IPR003953">
    <property type="entry name" value="FAD-dep_OxRdtase_2_FAD-bd"/>
</dbReference>
<dbReference type="AlphaFoldDB" id="A0A9P1GZI6"/>
<dbReference type="Gene3D" id="3.50.50.60">
    <property type="entry name" value="FAD/NAD(P)-binding domain"/>
    <property type="match status" value="1"/>
</dbReference>
<protein>
    <recommendedName>
        <fullName evidence="5">FAD-dependent oxidoreductase 2 FAD-binding domain-containing protein</fullName>
    </recommendedName>
</protein>
<dbReference type="SUPFAM" id="SSF51905">
    <property type="entry name" value="FAD/NAD(P)-binding domain"/>
    <property type="match status" value="1"/>
</dbReference>
<dbReference type="Pfam" id="PF00890">
    <property type="entry name" value="FAD_binding_2"/>
    <property type="match status" value="2"/>
</dbReference>
<dbReference type="GO" id="GO:0016491">
    <property type="term" value="F:oxidoreductase activity"/>
    <property type="evidence" value="ECO:0007669"/>
    <property type="project" value="UniProtKB-KW"/>
</dbReference>
<accession>A0A9P1GZI6</accession>
<dbReference type="OrthoDB" id="7777654at2759"/>
<comment type="cofactor">
    <cofactor evidence="1">
        <name>FAD</name>
        <dbReference type="ChEBI" id="CHEBI:57692"/>
    </cofactor>
</comment>
<dbReference type="Gene3D" id="3.90.700.10">
    <property type="entry name" value="Succinate dehydrogenase/fumarate reductase flavoprotein, catalytic domain"/>
    <property type="match status" value="1"/>
</dbReference>
<keyword evidence="4" id="KW-0560">Oxidoreductase</keyword>
<dbReference type="Proteomes" id="UP000838763">
    <property type="component" value="Unassembled WGS sequence"/>
</dbReference>
<dbReference type="GO" id="GO:0008202">
    <property type="term" value="P:steroid metabolic process"/>
    <property type="evidence" value="ECO:0007669"/>
    <property type="project" value="UniProtKB-ARBA"/>
</dbReference>
<dbReference type="PANTHER" id="PTHR43400:SF10">
    <property type="entry name" value="3-OXOSTEROID 1-DEHYDROGENASE"/>
    <property type="match status" value="1"/>
</dbReference>
<evidence type="ECO:0000256" key="1">
    <source>
        <dbReference type="ARBA" id="ARBA00001974"/>
    </source>
</evidence>
<dbReference type="PANTHER" id="PTHR43400">
    <property type="entry name" value="FUMARATE REDUCTASE"/>
    <property type="match status" value="1"/>
</dbReference>
<name>A0A9P1GZI6_9PEZI</name>
<evidence type="ECO:0000313" key="6">
    <source>
        <dbReference type="EMBL" id="CAI4213215.1"/>
    </source>
</evidence>
<proteinExistence type="predicted"/>
<evidence type="ECO:0000313" key="7">
    <source>
        <dbReference type="Proteomes" id="UP000838763"/>
    </source>
</evidence>
<evidence type="ECO:0000256" key="4">
    <source>
        <dbReference type="ARBA" id="ARBA00023002"/>
    </source>
</evidence>
<evidence type="ECO:0000256" key="2">
    <source>
        <dbReference type="ARBA" id="ARBA00022630"/>
    </source>
</evidence>